<protein>
    <recommendedName>
        <fullName evidence="5">Methyltransferase domain-containing protein</fullName>
    </recommendedName>
</protein>
<dbReference type="Gene3D" id="3.40.50.150">
    <property type="entry name" value="Vaccinia Virus protein VP39"/>
    <property type="match status" value="1"/>
</dbReference>
<keyword evidence="7" id="KW-1185">Reference proteome</keyword>
<evidence type="ECO:0000259" key="5">
    <source>
        <dbReference type="Pfam" id="PF13649"/>
    </source>
</evidence>
<dbReference type="InterPro" id="IPR041698">
    <property type="entry name" value="Methyltransf_25"/>
</dbReference>
<keyword evidence="2" id="KW-0808">Transferase</keyword>
<reference evidence="6 7" key="1">
    <citation type="journal article" date="2019" name="Int. J. Syst. Evol. Microbiol.">
        <title>The Global Catalogue of Microorganisms (GCM) 10K type strain sequencing project: providing services to taxonomists for standard genome sequencing and annotation.</title>
        <authorList>
            <consortium name="The Broad Institute Genomics Platform"/>
            <consortium name="The Broad Institute Genome Sequencing Center for Infectious Disease"/>
            <person name="Wu L."/>
            <person name="Ma J."/>
        </authorList>
    </citation>
    <scope>NUCLEOTIDE SEQUENCE [LARGE SCALE GENOMIC DNA]</scope>
    <source>
        <strain evidence="6 7">JCM 13004</strain>
    </source>
</reference>
<proteinExistence type="predicted"/>
<dbReference type="PANTHER" id="PTHR43464">
    <property type="entry name" value="METHYLTRANSFERASE"/>
    <property type="match status" value="1"/>
</dbReference>
<evidence type="ECO:0000313" key="7">
    <source>
        <dbReference type="Proteomes" id="UP001500037"/>
    </source>
</evidence>
<feature type="region of interest" description="Disordered" evidence="4">
    <location>
        <begin position="26"/>
        <end position="59"/>
    </location>
</feature>
<evidence type="ECO:0000256" key="3">
    <source>
        <dbReference type="ARBA" id="ARBA00022691"/>
    </source>
</evidence>
<dbReference type="Proteomes" id="UP001500037">
    <property type="component" value="Unassembled WGS sequence"/>
</dbReference>
<keyword evidence="3" id="KW-0949">S-adenosyl-L-methionine</keyword>
<dbReference type="CDD" id="cd02440">
    <property type="entry name" value="AdoMet_MTases"/>
    <property type="match status" value="1"/>
</dbReference>
<dbReference type="PANTHER" id="PTHR43464:SF19">
    <property type="entry name" value="UBIQUINONE BIOSYNTHESIS O-METHYLTRANSFERASE, MITOCHONDRIAL"/>
    <property type="match status" value="1"/>
</dbReference>
<name>A0ABN1VRT8_9ACTN</name>
<organism evidence="6 7">
    <name type="scientific">Kitasatospora nipponensis</name>
    <dbReference type="NCBI Taxonomy" id="258049"/>
    <lineage>
        <taxon>Bacteria</taxon>
        <taxon>Bacillati</taxon>
        <taxon>Actinomycetota</taxon>
        <taxon>Actinomycetes</taxon>
        <taxon>Kitasatosporales</taxon>
        <taxon>Streptomycetaceae</taxon>
        <taxon>Kitasatospora</taxon>
    </lineage>
</organism>
<dbReference type="EMBL" id="BAAALF010000008">
    <property type="protein sequence ID" value="GAA1220502.1"/>
    <property type="molecule type" value="Genomic_DNA"/>
</dbReference>
<feature type="domain" description="Methyltransferase" evidence="5">
    <location>
        <begin position="110"/>
        <end position="201"/>
    </location>
</feature>
<sequence length="261" mass="28075">MVGERVDPAAGGEVCVCDIQDVRVPQPTGGHQEPREAGLLTPGTLRMRGMDGTTLPHGELTSMTTRRTRWQEAGQSGNFGRRFAELIASGEDVDGEARLADTLLPRGARVLDAGAGMGRVAAALLRRGHDVVAIEPDEALVRQARETYPGLPIEERDLLDLGPQDGPFDLVVCVGNVIVYLAEGTERRALGAMRDVLGESGRILVGFHLQDPPAHARTYPVEEFEADLAAVGLRVDLRAGTYQLHPANDAYGVWILSRAQA</sequence>
<comment type="caution">
    <text evidence="6">The sequence shown here is derived from an EMBL/GenBank/DDBJ whole genome shotgun (WGS) entry which is preliminary data.</text>
</comment>
<dbReference type="Pfam" id="PF13649">
    <property type="entry name" value="Methyltransf_25"/>
    <property type="match status" value="1"/>
</dbReference>
<evidence type="ECO:0000256" key="1">
    <source>
        <dbReference type="ARBA" id="ARBA00022603"/>
    </source>
</evidence>
<dbReference type="InterPro" id="IPR029063">
    <property type="entry name" value="SAM-dependent_MTases_sf"/>
</dbReference>
<accession>A0ABN1VRT8</accession>
<keyword evidence="1" id="KW-0489">Methyltransferase</keyword>
<evidence type="ECO:0000313" key="6">
    <source>
        <dbReference type="EMBL" id="GAA1220502.1"/>
    </source>
</evidence>
<dbReference type="SUPFAM" id="SSF53335">
    <property type="entry name" value="S-adenosyl-L-methionine-dependent methyltransferases"/>
    <property type="match status" value="1"/>
</dbReference>
<gene>
    <name evidence="6" type="ORF">GCM10009665_08220</name>
</gene>
<evidence type="ECO:0000256" key="4">
    <source>
        <dbReference type="SAM" id="MobiDB-lite"/>
    </source>
</evidence>
<evidence type="ECO:0000256" key="2">
    <source>
        <dbReference type="ARBA" id="ARBA00022679"/>
    </source>
</evidence>